<keyword evidence="3" id="KW-1185">Reference proteome</keyword>
<keyword evidence="1" id="KW-0472">Membrane</keyword>
<dbReference type="OrthoDB" id="2111565at2759"/>
<dbReference type="EMBL" id="KQ965740">
    <property type="protein sequence ID" value="KXS19027.1"/>
    <property type="molecule type" value="Genomic_DNA"/>
</dbReference>
<keyword evidence="1" id="KW-1133">Transmembrane helix</keyword>
<organism evidence="2 3">
    <name type="scientific">Gonapodya prolifera (strain JEL478)</name>
    <name type="common">Monoblepharis prolifera</name>
    <dbReference type="NCBI Taxonomy" id="1344416"/>
    <lineage>
        <taxon>Eukaryota</taxon>
        <taxon>Fungi</taxon>
        <taxon>Fungi incertae sedis</taxon>
        <taxon>Chytridiomycota</taxon>
        <taxon>Chytridiomycota incertae sedis</taxon>
        <taxon>Monoblepharidomycetes</taxon>
        <taxon>Monoblepharidales</taxon>
        <taxon>Gonapodyaceae</taxon>
        <taxon>Gonapodya</taxon>
    </lineage>
</organism>
<evidence type="ECO:0000313" key="2">
    <source>
        <dbReference type="EMBL" id="KXS19027.1"/>
    </source>
</evidence>
<keyword evidence="1" id="KW-0812">Transmembrane</keyword>
<reference evidence="2 3" key="1">
    <citation type="journal article" date="2015" name="Genome Biol. Evol.">
        <title>Phylogenomic analyses indicate that early fungi evolved digesting cell walls of algal ancestors of land plants.</title>
        <authorList>
            <person name="Chang Y."/>
            <person name="Wang S."/>
            <person name="Sekimoto S."/>
            <person name="Aerts A.L."/>
            <person name="Choi C."/>
            <person name="Clum A."/>
            <person name="LaButti K.M."/>
            <person name="Lindquist E.A."/>
            <person name="Yee Ngan C."/>
            <person name="Ohm R.A."/>
            <person name="Salamov A.A."/>
            <person name="Grigoriev I.V."/>
            <person name="Spatafora J.W."/>
            <person name="Berbee M.L."/>
        </authorList>
    </citation>
    <scope>NUCLEOTIDE SEQUENCE [LARGE SCALE GENOMIC DNA]</scope>
    <source>
        <strain evidence="2 3">JEL478</strain>
    </source>
</reference>
<name>A0A139AQJ3_GONPJ</name>
<evidence type="ECO:0000256" key="1">
    <source>
        <dbReference type="SAM" id="Phobius"/>
    </source>
</evidence>
<feature type="transmembrane region" description="Helical" evidence="1">
    <location>
        <begin position="41"/>
        <end position="61"/>
    </location>
</feature>
<dbReference type="AlphaFoldDB" id="A0A139AQJ3"/>
<proteinExistence type="predicted"/>
<sequence>MRKIEFPFMALCAAPLFSLPNIHNAAPNTPPIGTQMDMATLFFAIVVIGGCLINNIFRAVYDKPAAKAEEPKPSPPPTQIAFEKGAYGAEELAHIAASISPR</sequence>
<accession>A0A139AQJ3</accession>
<dbReference type="Pfam" id="PF14494">
    <property type="entry name" value="DUF4436"/>
    <property type="match status" value="1"/>
</dbReference>
<dbReference type="InterPro" id="IPR027948">
    <property type="entry name" value="DUF4436"/>
</dbReference>
<dbReference type="Proteomes" id="UP000070544">
    <property type="component" value="Unassembled WGS sequence"/>
</dbReference>
<protein>
    <submittedName>
        <fullName evidence="2">Uncharacterized protein</fullName>
    </submittedName>
</protein>
<gene>
    <name evidence="2" type="ORF">M427DRAFT_181451</name>
</gene>
<evidence type="ECO:0000313" key="3">
    <source>
        <dbReference type="Proteomes" id="UP000070544"/>
    </source>
</evidence>